<organism evidence="6 7">
    <name type="scientific">Streptosporangium saharense</name>
    <dbReference type="NCBI Taxonomy" id="1706840"/>
    <lineage>
        <taxon>Bacteria</taxon>
        <taxon>Bacillati</taxon>
        <taxon>Actinomycetota</taxon>
        <taxon>Actinomycetes</taxon>
        <taxon>Streptosporangiales</taxon>
        <taxon>Streptosporangiaceae</taxon>
        <taxon>Streptosporangium</taxon>
    </lineage>
</organism>
<comment type="similarity">
    <text evidence="1">Belongs to the LysR transcriptional regulatory family.</text>
</comment>
<comment type="caution">
    <text evidence="6">The sequence shown here is derived from an EMBL/GenBank/DDBJ whole genome shotgun (WGS) entry which is preliminary data.</text>
</comment>
<reference evidence="6 7" key="1">
    <citation type="submission" date="2020-08" db="EMBL/GenBank/DDBJ databases">
        <title>Genomic Encyclopedia of Type Strains, Phase III (KMG-III): the genomes of soil and plant-associated and newly described type strains.</title>
        <authorList>
            <person name="Whitman W."/>
        </authorList>
    </citation>
    <scope>NUCLEOTIDE SEQUENCE [LARGE SCALE GENOMIC DNA]</scope>
    <source>
        <strain evidence="6 7">CECT 8840</strain>
    </source>
</reference>
<evidence type="ECO:0000259" key="5">
    <source>
        <dbReference type="PROSITE" id="PS50931"/>
    </source>
</evidence>
<dbReference type="GO" id="GO:0032993">
    <property type="term" value="C:protein-DNA complex"/>
    <property type="evidence" value="ECO:0007669"/>
    <property type="project" value="TreeGrafter"/>
</dbReference>
<dbReference type="SUPFAM" id="SSF53850">
    <property type="entry name" value="Periplasmic binding protein-like II"/>
    <property type="match status" value="1"/>
</dbReference>
<name>A0A7W7QP39_9ACTN</name>
<evidence type="ECO:0000256" key="4">
    <source>
        <dbReference type="ARBA" id="ARBA00023163"/>
    </source>
</evidence>
<dbReference type="InterPro" id="IPR000847">
    <property type="entry name" value="LysR_HTH_N"/>
</dbReference>
<dbReference type="SUPFAM" id="SSF46785">
    <property type="entry name" value="Winged helix' DNA-binding domain"/>
    <property type="match status" value="1"/>
</dbReference>
<dbReference type="RefSeq" id="WP_221461106.1">
    <property type="nucleotide sequence ID" value="NZ_JACHJP010000004.1"/>
</dbReference>
<dbReference type="InterPro" id="IPR036390">
    <property type="entry name" value="WH_DNA-bd_sf"/>
</dbReference>
<keyword evidence="7" id="KW-1185">Reference proteome</keyword>
<dbReference type="PANTHER" id="PTHR30346:SF0">
    <property type="entry name" value="HCA OPERON TRANSCRIPTIONAL ACTIVATOR HCAR"/>
    <property type="match status" value="1"/>
</dbReference>
<evidence type="ECO:0000256" key="2">
    <source>
        <dbReference type="ARBA" id="ARBA00023015"/>
    </source>
</evidence>
<evidence type="ECO:0000256" key="3">
    <source>
        <dbReference type="ARBA" id="ARBA00023125"/>
    </source>
</evidence>
<keyword evidence="3 6" id="KW-0238">DNA-binding</keyword>
<protein>
    <submittedName>
        <fullName evidence="6">DNA-binding transcriptional LysR family regulator</fullName>
    </submittedName>
</protein>
<gene>
    <name evidence="6" type="ORF">FHS44_004293</name>
</gene>
<keyword evidence="4" id="KW-0804">Transcription</keyword>
<dbReference type="PROSITE" id="PS50931">
    <property type="entry name" value="HTH_LYSR"/>
    <property type="match status" value="1"/>
</dbReference>
<dbReference type="FunFam" id="1.10.10.10:FF:000001">
    <property type="entry name" value="LysR family transcriptional regulator"/>
    <property type="match status" value="1"/>
</dbReference>
<dbReference type="GO" id="GO:0003700">
    <property type="term" value="F:DNA-binding transcription factor activity"/>
    <property type="evidence" value="ECO:0007669"/>
    <property type="project" value="InterPro"/>
</dbReference>
<proteinExistence type="inferred from homology"/>
<accession>A0A7W7QP39</accession>
<sequence>MVERRDIEIFLELGRELHFGRTAENLRVSTARVSQTIKQLERRIGVPLFERTSRRVELTPVGRRLHEDLAPAYQQILDGVARAVAAGRGIDGTLCVGFIGTAVGRFLFEVADVFHARNPTCQVQVRENAYSDGTTPLDEGRIDLLVAALSPPEGSGLSASPILFREEPLLAVSARHPFARRESVTLDDLAHENVLRPRLLPDFVDEALVPRRTPRGMLITRGPDFSTIQEMCALVGAGKGVFPVPTHAAEYDARPDVAYVPLTDGAAFEWRLLWRTTAETTRVRAFVQAAQDYVNTRRDPLINR</sequence>
<dbReference type="InterPro" id="IPR036388">
    <property type="entry name" value="WH-like_DNA-bd_sf"/>
</dbReference>
<evidence type="ECO:0000256" key="1">
    <source>
        <dbReference type="ARBA" id="ARBA00009437"/>
    </source>
</evidence>
<dbReference type="CDD" id="cd08414">
    <property type="entry name" value="PBP2_LTTR_aromatics_like"/>
    <property type="match status" value="1"/>
</dbReference>
<keyword evidence="2" id="KW-0805">Transcription regulation</keyword>
<evidence type="ECO:0000313" key="6">
    <source>
        <dbReference type="EMBL" id="MBB4917185.1"/>
    </source>
</evidence>
<dbReference type="EMBL" id="JACHJP010000004">
    <property type="protein sequence ID" value="MBB4917185.1"/>
    <property type="molecule type" value="Genomic_DNA"/>
</dbReference>
<dbReference type="InterPro" id="IPR005119">
    <property type="entry name" value="LysR_subst-bd"/>
</dbReference>
<dbReference type="Gene3D" id="1.10.10.10">
    <property type="entry name" value="Winged helix-like DNA-binding domain superfamily/Winged helix DNA-binding domain"/>
    <property type="match status" value="1"/>
</dbReference>
<dbReference type="Proteomes" id="UP000552644">
    <property type="component" value="Unassembled WGS sequence"/>
</dbReference>
<dbReference type="Pfam" id="PF00126">
    <property type="entry name" value="HTH_1"/>
    <property type="match status" value="1"/>
</dbReference>
<evidence type="ECO:0000313" key="7">
    <source>
        <dbReference type="Proteomes" id="UP000552644"/>
    </source>
</evidence>
<dbReference type="GO" id="GO:0003677">
    <property type="term" value="F:DNA binding"/>
    <property type="evidence" value="ECO:0007669"/>
    <property type="project" value="UniProtKB-KW"/>
</dbReference>
<dbReference type="AlphaFoldDB" id="A0A7W7QP39"/>
<dbReference type="Gene3D" id="3.40.190.10">
    <property type="entry name" value="Periplasmic binding protein-like II"/>
    <property type="match status" value="2"/>
</dbReference>
<dbReference type="Pfam" id="PF03466">
    <property type="entry name" value="LysR_substrate"/>
    <property type="match status" value="1"/>
</dbReference>
<feature type="domain" description="HTH lysR-type" evidence="5">
    <location>
        <begin position="5"/>
        <end position="59"/>
    </location>
</feature>
<dbReference type="PANTHER" id="PTHR30346">
    <property type="entry name" value="TRANSCRIPTIONAL DUAL REGULATOR HCAR-RELATED"/>
    <property type="match status" value="1"/>
</dbReference>